<dbReference type="InterPro" id="IPR014756">
    <property type="entry name" value="Ig_E-set"/>
</dbReference>
<feature type="signal peptide" evidence="10">
    <location>
        <begin position="1"/>
        <end position="20"/>
    </location>
</feature>
<keyword evidence="8" id="KW-0624">Polysaccharide degradation</keyword>
<keyword evidence="6 9" id="KW-0326">Glycosidase</keyword>
<proteinExistence type="inferred from homology"/>
<organism evidence="13 14">
    <name type="scientific">Sporothrix stenoceras</name>
    <dbReference type="NCBI Taxonomy" id="5173"/>
    <lineage>
        <taxon>Eukaryota</taxon>
        <taxon>Fungi</taxon>
        <taxon>Dikarya</taxon>
        <taxon>Ascomycota</taxon>
        <taxon>Pezizomycotina</taxon>
        <taxon>Sordariomycetes</taxon>
        <taxon>Sordariomycetidae</taxon>
        <taxon>Ophiostomatales</taxon>
        <taxon>Ophiostomataceae</taxon>
        <taxon>Sporothrix</taxon>
    </lineage>
</organism>
<evidence type="ECO:0000259" key="11">
    <source>
        <dbReference type="Pfam" id="PF00150"/>
    </source>
</evidence>
<evidence type="ECO:0000256" key="2">
    <source>
        <dbReference type="ARBA" id="ARBA00022729"/>
    </source>
</evidence>
<keyword evidence="5" id="KW-0119">Carbohydrate metabolism</keyword>
<dbReference type="PANTHER" id="PTHR31297:SF41">
    <property type="entry name" value="ENDOGLUCANASE, PUTATIVE (AFU_ORTHOLOGUE AFUA_5G01830)-RELATED"/>
    <property type="match status" value="1"/>
</dbReference>
<evidence type="ECO:0000256" key="3">
    <source>
        <dbReference type="ARBA" id="ARBA00022801"/>
    </source>
</evidence>
<reference evidence="13 14" key="1">
    <citation type="journal article" date="2024" name="IMA Fungus">
        <title>IMA Genome - F19 : A genome assembly and annotation guide to empower mycologists, including annotated draft genome sequences of Ceratocystis pirilliformis, Diaporthe australafricana, Fusarium ophioides, Paecilomyces lecythidis, and Sporothrix stenoceras.</title>
        <authorList>
            <person name="Aylward J."/>
            <person name="Wilson A.M."/>
            <person name="Visagie C.M."/>
            <person name="Spraker J."/>
            <person name="Barnes I."/>
            <person name="Buitendag C."/>
            <person name="Ceriani C."/>
            <person name="Del Mar Angel L."/>
            <person name="du Plessis D."/>
            <person name="Fuchs T."/>
            <person name="Gasser K."/>
            <person name="Kramer D."/>
            <person name="Li W."/>
            <person name="Munsamy K."/>
            <person name="Piso A."/>
            <person name="Price J.L."/>
            <person name="Sonnekus B."/>
            <person name="Thomas C."/>
            <person name="van der Nest A."/>
            <person name="van Dijk A."/>
            <person name="van Heerden A."/>
            <person name="van Vuuren N."/>
            <person name="Yilmaz N."/>
            <person name="Duong T.A."/>
            <person name="van der Merwe N.A."/>
            <person name="Wingfield M.J."/>
            <person name="Wingfield B.D."/>
        </authorList>
    </citation>
    <scope>NUCLEOTIDE SEQUENCE [LARGE SCALE GENOMIC DNA]</scope>
    <source>
        <strain evidence="13 14">CMW 5346</strain>
    </source>
</reference>
<dbReference type="PANTHER" id="PTHR31297">
    <property type="entry name" value="GLUCAN ENDO-1,6-BETA-GLUCOSIDASE B"/>
    <property type="match status" value="1"/>
</dbReference>
<evidence type="ECO:0000313" key="14">
    <source>
        <dbReference type="Proteomes" id="UP001583186"/>
    </source>
</evidence>
<dbReference type="Proteomes" id="UP001583186">
    <property type="component" value="Unassembled WGS sequence"/>
</dbReference>
<dbReference type="Pfam" id="PF03442">
    <property type="entry name" value="CBM_X2"/>
    <property type="match status" value="1"/>
</dbReference>
<evidence type="ECO:0000313" key="13">
    <source>
        <dbReference type="EMBL" id="KAL1887901.1"/>
    </source>
</evidence>
<dbReference type="SUPFAM" id="SSF51445">
    <property type="entry name" value="(Trans)glycosidases"/>
    <property type="match status" value="1"/>
</dbReference>
<feature type="domain" description="Carbohydrate binding X2" evidence="12">
    <location>
        <begin position="373"/>
        <end position="453"/>
    </location>
</feature>
<dbReference type="Pfam" id="PF00150">
    <property type="entry name" value="Cellulase"/>
    <property type="match status" value="1"/>
</dbReference>
<evidence type="ECO:0000256" key="6">
    <source>
        <dbReference type="ARBA" id="ARBA00023295"/>
    </source>
</evidence>
<dbReference type="InterPro" id="IPR001547">
    <property type="entry name" value="Glyco_hydro_5"/>
</dbReference>
<evidence type="ECO:0000256" key="5">
    <source>
        <dbReference type="ARBA" id="ARBA00023277"/>
    </source>
</evidence>
<protein>
    <recommendedName>
        <fullName evidence="15">Glycoside hydrolase family 5 protein</fullName>
    </recommendedName>
</protein>
<keyword evidence="14" id="KW-1185">Reference proteome</keyword>
<evidence type="ECO:0000256" key="1">
    <source>
        <dbReference type="ARBA" id="ARBA00005641"/>
    </source>
</evidence>
<dbReference type="Gene3D" id="3.20.20.80">
    <property type="entry name" value="Glycosidases"/>
    <property type="match status" value="1"/>
</dbReference>
<comment type="caution">
    <text evidence="13">The sequence shown here is derived from an EMBL/GenBank/DDBJ whole genome shotgun (WGS) entry which is preliminary data.</text>
</comment>
<evidence type="ECO:0000256" key="7">
    <source>
        <dbReference type="ARBA" id="ARBA00023316"/>
    </source>
</evidence>
<dbReference type="InterPro" id="IPR005102">
    <property type="entry name" value="Carbo-bd_X2"/>
</dbReference>
<keyword evidence="3 9" id="KW-0378">Hydrolase</keyword>
<evidence type="ECO:0000256" key="10">
    <source>
        <dbReference type="SAM" id="SignalP"/>
    </source>
</evidence>
<evidence type="ECO:0008006" key="15">
    <source>
        <dbReference type="Google" id="ProtNLM"/>
    </source>
</evidence>
<evidence type="ECO:0000256" key="8">
    <source>
        <dbReference type="ARBA" id="ARBA00023326"/>
    </source>
</evidence>
<feature type="chain" id="PRO_5046972420" description="Glycoside hydrolase family 5 protein" evidence="10">
    <location>
        <begin position="21"/>
        <end position="573"/>
    </location>
</feature>
<evidence type="ECO:0000256" key="4">
    <source>
        <dbReference type="ARBA" id="ARBA00023001"/>
    </source>
</evidence>
<accession>A0ABR3YHV0</accession>
<sequence>MTPYTVVLATLVSSLSLVSASRWQVPVNCSTPFTPITAADFVQRLNPGWNLGNTLDAIPDEGSWNNAKVTPDVLATIKRAGFRSVRIPVTYADHYVLASPGWQINSTWLERVRDVVDMATDAGLLVVTNMHHDSWRWADVTQAGANQTEIDEKFAASWRQIGRTLACAPSTVAFEPINEPPATTAEHGKRINDLNRLFLEALVDGHNPRRVVTLVGGGEDAVKTAEWFERPPTNTTNPWAIQFHYYSPYNFIFGAWGKTIWGSNEDKTAIVSDLSALHNNFTDVPLLIGEFSASPTNCEASARWRYTDFLVRTARSLNTSVMLWDNGADNLDRTVGRWRDQTSVSLIVGASTTGVVNSLPGGTTDDSASSQWTSAYVFQRVGSPTTSQALPYLFYGNNITSIAGGNGTLSSQDYTTNSTHLLLSDTFLSRHFTPSAKAGSKANLTISFSGGAVPIPLQLVLWDTPTLGQTTSVANTSTGDLSIPVTYRGLPTVAAVRLTSLNGTGLVDTWTQYLGPLQQQRATYSNQWNFDTGHVIITADAVKTVVASGQPAVFTFEFYPRTPGNAVNYTLAV</sequence>
<evidence type="ECO:0000256" key="9">
    <source>
        <dbReference type="RuleBase" id="RU361153"/>
    </source>
</evidence>
<dbReference type="InterPro" id="IPR050386">
    <property type="entry name" value="Glycosyl_hydrolase_5"/>
</dbReference>
<dbReference type="InterPro" id="IPR013783">
    <property type="entry name" value="Ig-like_fold"/>
</dbReference>
<keyword evidence="7" id="KW-0961">Cell wall biogenesis/degradation</keyword>
<name>A0ABR3YHV0_9PEZI</name>
<keyword evidence="2 10" id="KW-0732">Signal</keyword>
<keyword evidence="4" id="KW-0136">Cellulose degradation</keyword>
<dbReference type="SUPFAM" id="SSF81296">
    <property type="entry name" value="E set domains"/>
    <property type="match status" value="1"/>
</dbReference>
<dbReference type="Gene3D" id="2.60.40.10">
    <property type="entry name" value="Immunoglobulins"/>
    <property type="match status" value="1"/>
</dbReference>
<dbReference type="EMBL" id="JAWCUI010000105">
    <property type="protein sequence ID" value="KAL1887901.1"/>
    <property type="molecule type" value="Genomic_DNA"/>
</dbReference>
<gene>
    <name evidence="13" type="ORF">Sste5346_009905</name>
</gene>
<evidence type="ECO:0000259" key="12">
    <source>
        <dbReference type="Pfam" id="PF03442"/>
    </source>
</evidence>
<dbReference type="InterPro" id="IPR017853">
    <property type="entry name" value="GH"/>
</dbReference>
<comment type="similarity">
    <text evidence="1 9">Belongs to the glycosyl hydrolase 5 (cellulase A) family.</text>
</comment>
<feature type="domain" description="Glycoside hydrolase family 5" evidence="11">
    <location>
        <begin position="62"/>
        <end position="329"/>
    </location>
</feature>